<dbReference type="InterPro" id="IPR012337">
    <property type="entry name" value="RNaseH-like_sf"/>
</dbReference>
<dbReference type="EMBL" id="RSEJ01000028">
    <property type="protein sequence ID" value="NBI55251.1"/>
    <property type="molecule type" value="Genomic_DNA"/>
</dbReference>
<dbReference type="InterPro" id="IPR047768">
    <property type="entry name" value="Tn5p-like"/>
</dbReference>
<comment type="caution">
    <text evidence="3">The sequence shown here is derived from an EMBL/GenBank/DDBJ whole genome shotgun (WGS) entry which is preliminary data.</text>
</comment>
<feature type="domain" description="Transposase Tn5-like N-terminal" evidence="2">
    <location>
        <begin position="7"/>
        <end position="64"/>
    </location>
</feature>
<dbReference type="Gene3D" id="3.90.350.10">
    <property type="entry name" value="Transposase Inhibitor Protein From Tn5, Chain A, domain 1"/>
    <property type="match status" value="1"/>
</dbReference>
<dbReference type="InterPro" id="IPR014735">
    <property type="entry name" value="Transposase_Tn5-like_N"/>
</dbReference>
<accession>A0ABW9YQG0</accession>
<dbReference type="Gene3D" id="1.10.740.10">
    <property type="entry name" value="Transferase Inhibitor Protein From Tn5, Chain"/>
    <property type="match status" value="1"/>
</dbReference>
<name>A0ABW9YQG0_9GAMM</name>
<dbReference type="SUPFAM" id="SSF53098">
    <property type="entry name" value="Ribonuclease H-like"/>
    <property type="match status" value="1"/>
</dbReference>
<organism evidence="3 4">
    <name type="scientific">Photobacterium alginatilyticum</name>
    <dbReference type="NCBI Taxonomy" id="1775171"/>
    <lineage>
        <taxon>Bacteria</taxon>
        <taxon>Pseudomonadati</taxon>
        <taxon>Pseudomonadota</taxon>
        <taxon>Gammaproteobacteria</taxon>
        <taxon>Vibrionales</taxon>
        <taxon>Vibrionaceae</taxon>
        <taxon>Photobacterium</taxon>
    </lineage>
</organism>
<dbReference type="Pfam" id="PF01609">
    <property type="entry name" value="DDE_Tnp_1"/>
    <property type="match status" value="1"/>
</dbReference>
<dbReference type="InterPro" id="IPR002559">
    <property type="entry name" value="Transposase_11"/>
</dbReference>
<dbReference type="InterPro" id="IPR038215">
    <property type="entry name" value="TN5-like_N_sf"/>
</dbReference>
<evidence type="ECO:0000259" key="1">
    <source>
        <dbReference type="Pfam" id="PF01609"/>
    </source>
</evidence>
<dbReference type="Pfam" id="PF14706">
    <property type="entry name" value="Tnp_DNA_bind"/>
    <property type="match status" value="1"/>
</dbReference>
<sequence>MKQTSFEWAQASFGHVNLNDPRRTKRLVSLASSLAKQPGVSVAKLNYSPSEMEGAYRFIRNDSIQATDIADAGFQTTIQKAKEHDLLLALEDSTTLYFSHVSVEEELGHGNRKRSKDRALIAHSILLFAPNSQSVIGLAEQRLWTRNINSRGQKAQRAVRAYEDKESYKWELASRNMAERFGSEMSKVLSVCDREADLYEYLSYKSVHNQRFVVRSMQSRYIEECSEKLYDYVSRLKPAGGKRIHIPQRGGRKSRVAELEITYAPVTVRAPAKKTGEGISLYYVGCTERGREEDKLTWHLLTSETITNAADAHRIISYYERRWLVEDYHKTWKTEGTNVESLRMQTQNNLERMITILAFIATRLLELRFIKENKELARRSCEGTLSNRAWKLLWLKQESRELPATAPDMDWLYKNLATLGGWKDTKRTGRASVKVLWEGWFRLQTILEGYELAKSLESDL</sequence>
<reference evidence="3 4" key="1">
    <citation type="journal article" date="2017" name="Int. J. Syst. Evol. Microbiol.">
        <title>Photobacterium alginatilyticum sp. nov., a marine bacterium isolated from bottom seawater.</title>
        <authorList>
            <person name="Wang X."/>
            <person name="Wang Y."/>
            <person name="Yang X."/>
            <person name="Sun H."/>
            <person name="Li B."/>
            <person name="Zhang X.H."/>
        </authorList>
    </citation>
    <scope>NUCLEOTIDE SEQUENCE [LARGE SCALE GENOMIC DNA]</scope>
    <source>
        <strain evidence="3 4">P03D4</strain>
    </source>
</reference>
<feature type="domain" description="Transposase IS4-like" evidence="1">
    <location>
        <begin position="220"/>
        <end position="360"/>
    </location>
</feature>
<keyword evidence="4" id="KW-1185">Reference proteome</keyword>
<dbReference type="PANTHER" id="PTHR37319">
    <property type="entry name" value="TRANSPOSASE"/>
    <property type="match status" value="1"/>
</dbReference>
<proteinExistence type="predicted"/>
<dbReference type="InterPro" id="IPR014737">
    <property type="entry name" value="Transposase_Tn5-like_C"/>
</dbReference>
<evidence type="ECO:0000259" key="2">
    <source>
        <dbReference type="Pfam" id="PF14706"/>
    </source>
</evidence>
<dbReference type="InterPro" id="IPR054836">
    <property type="entry name" value="Tn5_transposase"/>
</dbReference>
<evidence type="ECO:0000313" key="4">
    <source>
        <dbReference type="Proteomes" id="UP000738517"/>
    </source>
</evidence>
<dbReference type="Gene3D" id="1.10.246.40">
    <property type="entry name" value="Tn5 transposase, domain 1"/>
    <property type="match status" value="1"/>
</dbReference>
<dbReference type="Proteomes" id="UP000738517">
    <property type="component" value="Unassembled WGS sequence"/>
</dbReference>
<gene>
    <name evidence="3" type="ORF">EIZ48_22290</name>
</gene>
<dbReference type="PANTHER" id="PTHR37319:SF1">
    <property type="entry name" value="TRANSPOSASE TN5 DIMERISATION DOMAIN-CONTAINING PROTEIN"/>
    <property type="match status" value="1"/>
</dbReference>
<evidence type="ECO:0000313" key="3">
    <source>
        <dbReference type="EMBL" id="NBI55251.1"/>
    </source>
</evidence>
<dbReference type="NCBIfam" id="NF033590">
    <property type="entry name" value="transpos_IS4_3"/>
    <property type="match status" value="1"/>
</dbReference>
<protein>
    <submittedName>
        <fullName evidence="3">IS4 family transposase</fullName>
    </submittedName>
</protein>